<dbReference type="EMBL" id="CAUYUE010000006">
    <property type="protein sequence ID" value="CAK0781413.1"/>
    <property type="molecule type" value="Genomic_DNA"/>
</dbReference>
<keyword evidence="2" id="KW-1185">Reference proteome</keyword>
<dbReference type="Proteomes" id="UP001314263">
    <property type="component" value="Unassembled WGS sequence"/>
</dbReference>
<dbReference type="AlphaFoldDB" id="A0AAV1I451"/>
<evidence type="ECO:0000313" key="2">
    <source>
        <dbReference type="Proteomes" id="UP001314263"/>
    </source>
</evidence>
<dbReference type="PANTHER" id="PTHR36337">
    <property type="entry name" value="OBSCURIN-LIKE PROTEIN"/>
    <property type="match status" value="1"/>
</dbReference>
<comment type="caution">
    <text evidence="1">The sequence shown here is derived from an EMBL/GenBank/DDBJ whole genome shotgun (WGS) entry which is preliminary data.</text>
</comment>
<evidence type="ECO:0000313" key="1">
    <source>
        <dbReference type="EMBL" id="CAK0781413.1"/>
    </source>
</evidence>
<accession>A0AAV1I451</accession>
<gene>
    <name evidence="1" type="ORF">CVIRNUC_005367</name>
</gene>
<name>A0AAV1I451_9CHLO</name>
<sequence length="764" mass="81330">MSAQAQANGNAQVSDWAVVKGGPPPKVLPALKRLCRTRNTGRRTDIDSVSSILRWMQAPPQAADAIEVQTCCLLLLGQWVTGELYRPLKQPSGESLVDLISQSADAALGVAAAISEQTSPKLAAATVYALGCASPGLAITKRAECCSATCSVLHASGAALLSSGLIADIIGGVGHLLTSMQDDMKGSLWALACLLSIWAQHGPTGGASASQQLDSMAPLYPALRRVATSLKEPAACLPAYVDLLQQGASSPDRQVASAATLAAGGALEGLHRNARAQLPHECASNLEHIISQSCRESASASDTPAPAFPGPHSQTDAQLLTVLSRDSATLACMECYQACRVPPASQETLLCMTRTLLNSTLGLEGLFEAAAAERDPSAANAWLQTHLDGCLMRSAAMLSRTVAEQYRSIAPACQQEVLELVQASSHRLYRSYEQYAQGAADAWLNRIDGGLVRQVMDKIFMSIVLLLSSFWDAAVPAAEQGAQGKSAGLKRADVAVAFLDTLAHVQFCRMRLSAYSVLLQSLLQATASSAEASMGLLSCLPEYDALLEEGPTGQAAWLSNSVLASRMQFLMGILAPCIFQLPQDVIEEQVCSPALLYLKHPHSPAVSSAHLLFCAALRHVCKKEELVPLYVKRSLEGYPGTTPLSGLAGGYEAIARHLPVGSPVLLFALQRLAQRAQRILRKPGGLLQPGLDLVSLLAHLMLLVNFNALEDGLLLLEEVVQGCDRHIALQACSCIVEILSASDDYTRKVRLVRWYMRLAYAVTS</sequence>
<proteinExistence type="predicted"/>
<reference evidence="1 2" key="1">
    <citation type="submission" date="2023-10" db="EMBL/GenBank/DDBJ databases">
        <authorList>
            <person name="Maclean D."/>
            <person name="Macfadyen A."/>
        </authorList>
    </citation>
    <scope>NUCLEOTIDE SEQUENCE [LARGE SCALE GENOMIC DNA]</scope>
</reference>
<organism evidence="1 2">
    <name type="scientific">Coccomyxa viridis</name>
    <dbReference type="NCBI Taxonomy" id="1274662"/>
    <lineage>
        <taxon>Eukaryota</taxon>
        <taxon>Viridiplantae</taxon>
        <taxon>Chlorophyta</taxon>
        <taxon>core chlorophytes</taxon>
        <taxon>Trebouxiophyceae</taxon>
        <taxon>Trebouxiophyceae incertae sedis</taxon>
        <taxon>Coccomyxaceae</taxon>
        <taxon>Coccomyxa</taxon>
    </lineage>
</organism>
<protein>
    <submittedName>
        <fullName evidence="1">Uncharacterized protein</fullName>
    </submittedName>
</protein>
<dbReference type="PANTHER" id="PTHR36337:SF1">
    <property type="entry name" value="OBSCURIN-LIKE PROTEIN"/>
    <property type="match status" value="1"/>
</dbReference>